<evidence type="ECO:0000256" key="5">
    <source>
        <dbReference type="SAM" id="MobiDB-lite"/>
    </source>
</evidence>
<evidence type="ECO:0000256" key="2">
    <source>
        <dbReference type="ARBA" id="ARBA00022448"/>
    </source>
</evidence>
<dbReference type="RefSeq" id="XP_002837641.1">
    <property type="nucleotide sequence ID" value="XM_002837595.1"/>
</dbReference>
<dbReference type="GO" id="GO:0000221">
    <property type="term" value="C:vacuolar proton-transporting V-type ATPase, V1 domain"/>
    <property type="evidence" value="ECO:0007669"/>
    <property type="project" value="TreeGrafter"/>
</dbReference>
<reference evidence="6 7" key="1">
    <citation type="journal article" date="2010" name="Nature">
        <title>Perigord black truffle genome uncovers evolutionary origins and mechanisms of symbiosis.</title>
        <authorList>
            <person name="Martin F."/>
            <person name="Kohler A."/>
            <person name="Murat C."/>
            <person name="Balestrini R."/>
            <person name="Coutinho P.M."/>
            <person name="Jaillon O."/>
            <person name="Montanini B."/>
            <person name="Morin E."/>
            <person name="Noel B."/>
            <person name="Percudani R."/>
            <person name="Porcel B."/>
            <person name="Rubini A."/>
            <person name="Amicucci A."/>
            <person name="Amselem J."/>
            <person name="Anthouard V."/>
            <person name="Arcioni S."/>
            <person name="Artiguenave F."/>
            <person name="Aury J.M."/>
            <person name="Ballario P."/>
            <person name="Bolchi A."/>
            <person name="Brenna A."/>
            <person name="Brun A."/>
            <person name="Buee M."/>
            <person name="Cantarel B."/>
            <person name="Chevalier G."/>
            <person name="Couloux A."/>
            <person name="Da Silva C."/>
            <person name="Denoeud F."/>
            <person name="Duplessis S."/>
            <person name="Ghignone S."/>
            <person name="Hilselberger B."/>
            <person name="Iotti M."/>
            <person name="Marcais B."/>
            <person name="Mello A."/>
            <person name="Miranda M."/>
            <person name="Pacioni G."/>
            <person name="Quesneville H."/>
            <person name="Riccioni C."/>
            <person name="Ruotolo R."/>
            <person name="Splivallo R."/>
            <person name="Stocchi V."/>
            <person name="Tisserant E."/>
            <person name="Viscomi A.R."/>
            <person name="Zambonelli A."/>
            <person name="Zampieri E."/>
            <person name="Henrissat B."/>
            <person name="Lebrun M.H."/>
            <person name="Paolocci F."/>
            <person name="Bonfante P."/>
            <person name="Ottonello S."/>
            <person name="Wincker P."/>
        </authorList>
    </citation>
    <scope>NUCLEOTIDE SEQUENCE [LARGE SCALE GENOMIC DNA]</scope>
    <source>
        <strain evidence="6 7">Mel28</strain>
    </source>
</reference>
<evidence type="ECO:0000256" key="4">
    <source>
        <dbReference type="ARBA" id="ARBA00023065"/>
    </source>
</evidence>
<keyword evidence="4" id="KW-0406">Ion transport</keyword>
<dbReference type="NCBIfam" id="TIGR01147">
    <property type="entry name" value="V_ATP_synt_G"/>
    <property type="match status" value="1"/>
</dbReference>
<evidence type="ECO:0000256" key="1">
    <source>
        <dbReference type="ARBA" id="ARBA00010066"/>
    </source>
</evidence>
<dbReference type="InterPro" id="IPR005124">
    <property type="entry name" value="V-ATPase_G"/>
</dbReference>
<dbReference type="EMBL" id="FN430092">
    <property type="protein sequence ID" value="CAZ81832.1"/>
    <property type="molecule type" value="Genomic_DNA"/>
</dbReference>
<dbReference type="HOGENOM" id="CLU_1316257_0_0_1"/>
<feature type="region of interest" description="Disordered" evidence="5">
    <location>
        <begin position="141"/>
        <end position="165"/>
    </location>
</feature>
<evidence type="ECO:0000313" key="7">
    <source>
        <dbReference type="Proteomes" id="UP000006911"/>
    </source>
</evidence>
<dbReference type="PANTHER" id="PTHR12713">
    <property type="entry name" value="VACUOLAR ATP SYNTHASE SUBUNIT G"/>
    <property type="match status" value="1"/>
</dbReference>
<proteinExistence type="inferred from homology"/>
<dbReference type="eggNOG" id="KOG1772">
    <property type="taxonomic scope" value="Eukaryota"/>
</dbReference>
<protein>
    <submittedName>
        <fullName evidence="6">(Perigord truffle) hypothetical protein</fullName>
    </submittedName>
</protein>
<dbReference type="CDD" id="cd06503">
    <property type="entry name" value="ATP-synt_Fo_b"/>
    <property type="match status" value="1"/>
</dbReference>
<keyword evidence="2" id="KW-0813">Transport</keyword>
<dbReference type="GO" id="GO:0016887">
    <property type="term" value="F:ATP hydrolysis activity"/>
    <property type="evidence" value="ECO:0007669"/>
    <property type="project" value="TreeGrafter"/>
</dbReference>
<dbReference type="PANTHER" id="PTHR12713:SF11">
    <property type="entry name" value="V-TYPE PROTON ATPASE SUBUNIT G"/>
    <property type="match status" value="1"/>
</dbReference>
<dbReference type="STRING" id="656061.D5GBD9"/>
<dbReference type="Proteomes" id="UP000006911">
    <property type="component" value="Unassembled WGS sequence"/>
</dbReference>
<keyword evidence="7" id="KW-1185">Reference proteome</keyword>
<dbReference type="Gene3D" id="1.20.5.2950">
    <property type="match status" value="1"/>
</dbReference>
<dbReference type="AlphaFoldDB" id="D5GBD9"/>
<name>D5GBD9_TUBMM</name>
<evidence type="ECO:0000313" key="6">
    <source>
        <dbReference type="EMBL" id="CAZ81832.1"/>
    </source>
</evidence>
<comment type="similarity">
    <text evidence="1">Belongs to the V-ATPase G subunit family.</text>
</comment>
<dbReference type="GeneID" id="9184406"/>
<keyword evidence="3" id="KW-0375">Hydrogen ion transport</keyword>
<dbReference type="InParanoid" id="D5GBD9"/>
<evidence type="ECO:0000256" key="3">
    <source>
        <dbReference type="ARBA" id="ARBA00022781"/>
    </source>
</evidence>
<dbReference type="KEGG" id="tml:GSTUM_00000479001"/>
<sequence>MVARGVNLGARERLDECEEQVQPLPLDYAYDRRLHCSVPINSLKILSSDRSIGKFELPEPYKNRNNVRSKLCWDSNPPRCRKGGTEDSSERLMAANSDDGDAHTSESLCVTPPLPPPSYRTQKVKDARSEAQKEIEEYKKQKENEFKEFESKHSGANAKAEEEATKEIEQTLKDIEAATKEKGPRVIEDLLKAVTDIKPGPHRNVAASA</sequence>
<dbReference type="Pfam" id="PF03179">
    <property type="entry name" value="V-ATPase_G"/>
    <property type="match status" value="1"/>
</dbReference>
<dbReference type="GO" id="GO:0046961">
    <property type="term" value="F:proton-transporting ATPase activity, rotational mechanism"/>
    <property type="evidence" value="ECO:0007669"/>
    <property type="project" value="InterPro"/>
</dbReference>
<accession>D5GBD9</accession>
<feature type="region of interest" description="Disordered" evidence="5">
    <location>
        <begin position="95"/>
        <end position="122"/>
    </location>
</feature>
<organism evidence="6 7">
    <name type="scientific">Tuber melanosporum (strain Mel28)</name>
    <name type="common">Perigord black truffle</name>
    <dbReference type="NCBI Taxonomy" id="656061"/>
    <lineage>
        <taxon>Eukaryota</taxon>
        <taxon>Fungi</taxon>
        <taxon>Dikarya</taxon>
        <taxon>Ascomycota</taxon>
        <taxon>Pezizomycotina</taxon>
        <taxon>Pezizomycetes</taxon>
        <taxon>Pezizales</taxon>
        <taxon>Tuberaceae</taxon>
        <taxon>Tuber</taxon>
    </lineage>
</organism>
<gene>
    <name evidence="6" type="ORF">GSTUM_00000479001</name>
</gene>